<evidence type="ECO:0000256" key="2">
    <source>
        <dbReference type="ARBA" id="ARBA00022571"/>
    </source>
</evidence>
<evidence type="ECO:0000313" key="11">
    <source>
        <dbReference type="EMBL" id="QGA64138.1"/>
    </source>
</evidence>
<keyword evidence="6 9" id="KW-0418">Kinase</keyword>
<feature type="domain" description="Aspartate/glutamate/uridylate kinase" evidence="10">
    <location>
        <begin position="13"/>
        <end position="241"/>
    </location>
</feature>
<dbReference type="GO" id="GO:0003991">
    <property type="term" value="F:acetylglutamate kinase activity"/>
    <property type="evidence" value="ECO:0007669"/>
    <property type="project" value="UniProtKB-UniRule"/>
</dbReference>
<comment type="pathway">
    <text evidence="1 9">Amino-acid biosynthesis; L-arginine biosynthesis; N(2)-acetyl-L-ornithine from L-glutamate: step 2/4.</text>
</comment>
<dbReference type="GO" id="GO:0005524">
    <property type="term" value="F:ATP binding"/>
    <property type="evidence" value="ECO:0007669"/>
    <property type="project" value="UniProtKB-UniRule"/>
</dbReference>
<dbReference type="AlphaFoldDB" id="A0A5Q0TAG0"/>
<comment type="function">
    <text evidence="9">Catalyzes the ATP-dependent phosphorylation of N-acetyl-L-glutamate.</text>
</comment>
<feature type="binding site" evidence="9">
    <location>
        <position position="167"/>
    </location>
    <ligand>
        <name>substrate</name>
    </ligand>
</feature>
<dbReference type="GO" id="GO:0005737">
    <property type="term" value="C:cytoplasm"/>
    <property type="evidence" value="ECO:0007669"/>
    <property type="project" value="UniProtKB-SubCell"/>
</dbReference>
<evidence type="ECO:0000256" key="9">
    <source>
        <dbReference type="HAMAP-Rule" id="MF_00082"/>
    </source>
</evidence>
<dbReference type="PANTHER" id="PTHR23342">
    <property type="entry name" value="N-ACETYLGLUTAMATE SYNTHASE"/>
    <property type="match status" value="1"/>
</dbReference>
<dbReference type="SUPFAM" id="SSF53633">
    <property type="entry name" value="Carbamate kinase-like"/>
    <property type="match status" value="1"/>
</dbReference>
<evidence type="ECO:0000256" key="6">
    <source>
        <dbReference type="ARBA" id="ARBA00022777"/>
    </source>
</evidence>
<dbReference type="RefSeq" id="WP_153445859.1">
    <property type="nucleotide sequence ID" value="NZ_CP045699.1"/>
</dbReference>
<dbReference type="UniPathway" id="UPA00068">
    <property type="reaction ID" value="UER00107"/>
</dbReference>
<dbReference type="Gene3D" id="3.40.1160.10">
    <property type="entry name" value="Acetylglutamate kinase-like"/>
    <property type="match status" value="1"/>
</dbReference>
<keyword evidence="3 9" id="KW-0028">Amino-acid biosynthesis</keyword>
<dbReference type="EMBL" id="CP045699">
    <property type="protein sequence ID" value="QGA64138.1"/>
    <property type="molecule type" value="Genomic_DNA"/>
</dbReference>
<evidence type="ECO:0000256" key="3">
    <source>
        <dbReference type="ARBA" id="ARBA00022605"/>
    </source>
</evidence>
<keyword evidence="12" id="KW-1185">Reference proteome</keyword>
<name>A0A5Q0TAG0_9VIBR</name>
<dbReference type="InterPro" id="IPR004662">
    <property type="entry name" value="AcgluKinase_fam"/>
</dbReference>
<dbReference type="NCBIfam" id="TIGR00761">
    <property type="entry name" value="argB"/>
    <property type="match status" value="1"/>
</dbReference>
<dbReference type="PANTHER" id="PTHR23342:SF0">
    <property type="entry name" value="N-ACETYLGLUTAMATE SYNTHASE, MITOCHONDRIAL"/>
    <property type="match status" value="1"/>
</dbReference>
<dbReference type="PIRSF" id="PIRSF000728">
    <property type="entry name" value="NAGK"/>
    <property type="match status" value="1"/>
</dbReference>
<protein>
    <recommendedName>
        <fullName evidence="9">Acetylglutamate kinase</fullName>
        <ecNumber evidence="9">2.7.2.8</ecNumber>
    </recommendedName>
    <alternativeName>
        <fullName evidence="9">N-acetyl-L-glutamate 5-phosphotransferase</fullName>
    </alternativeName>
    <alternativeName>
        <fullName evidence="9">NAG kinase</fullName>
        <shortName evidence="9">NAGK</shortName>
    </alternativeName>
</protein>
<dbReference type="InterPro" id="IPR037528">
    <property type="entry name" value="ArgB"/>
</dbReference>
<feature type="site" description="Transition state stabilizer" evidence="9">
    <location>
        <position position="226"/>
    </location>
</feature>
<evidence type="ECO:0000256" key="7">
    <source>
        <dbReference type="ARBA" id="ARBA00022840"/>
    </source>
</evidence>
<evidence type="ECO:0000256" key="8">
    <source>
        <dbReference type="ARBA" id="ARBA00048141"/>
    </source>
</evidence>
<keyword evidence="7 9" id="KW-0067">ATP-binding</keyword>
<dbReference type="Proteomes" id="UP000348942">
    <property type="component" value="Chromosome 1"/>
</dbReference>
<evidence type="ECO:0000259" key="10">
    <source>
        <dbReference type="Pfam" id="PF00696"/>
    </source>
</evidence>
<dbReference type="Pfam" id="PF00696">
    <property type="entry name" value="AA_kinase"/>
    <property type="match status" value="1"/>
</dbReference>
<comment type="subcellular location">
    <subcellularLocation>
        <location evidence="9">Cytoplasm</location>
    </subcellularLocation>
</comment>
<keyword evidence="5 9" id="KW-0547">Nucleotide-binding</keyword>
<organism evidence="11 12">
    <name type="scientific">Vibrio algicola</name>
    <dbReference type="NCBI Taxonomy" id="2662262"/>
    <lineage>
        <taxon>Bacteria</taxon>
        <taxon>Pseudomonadati</taxon>
        <taxon>Pseudomonadota</taxon>
        <taxon>Gammaproteobacteria</taxon>
        <taxon>Vibrionales</taxon>
        <taxon>Vibrionaceae</taxon>
        <taxon>Vibrio</taxon>
    </lineage>
</organism>
<sequence length="267" mass="27808">MTESINPALTLKPLVIKLGGAVLSDLDTLALLFKAIADYQQQAERQIVIVHGGGYLVDELMDKLQLETVKINGLRVTPFEHINYISGVLAGTANKLLQGQAIKLGLNAVGLSLADGGLCQITQVSDQLGAVGDAKAGSAAVLSAILTTGALPIISSIGITAQGQLMNVNADQAAVAVATALDAELALLSDVSGVLDGNKQLIAELDQKQADQLIEQKVITDGMIVKVQAALDAAKELGRAIEVAGWKKPEKLTQLFSGTSIGTRFHP</sequence>
<comment type="catalytic activity">
    <reaction evidence="8 9">
        <text>N-acetyl-L-glutamate + ATP = N-acetyl-L-glutamyl 5-phosphate + ADP</text>
        <dbReference type="Rhea" id="RHEA:14629"/>
        <dbReference type="ChEBI" id="CHEBI:30616"/>
        <dbReference type="ChEBI" id="CHEBI:44337"/>
        <dbReference type="ChEBI" id="CHEBI:57936"/>
        <dbReference type="ChEBI" id="CHEBI:456216"/>
        <dbReference type="EC" id="2.7.2.8"/>
    </reaction>
</comment>
<dbReference type="InterPro" id="IPR036393">
    <property type="entry name" value="AceGlu_kinase-like_sf"/>
</dbReference>
<accession>A0A5Q0TAG0</accession>
<evidence type="ECO:0000313" key="12">
    <source>
        <dbReference type="Proteomes" id="UP000348942"/>
    </source>
</evidence>
<keyword evidence="4 9" id="KW-0808">Transferase</keyword>
<dbReference type="InterPro" id="IPR001048">
    <property type="entry name" value="Asp/Glu/Uridylate_kinase"/>
</dbReference>
<feature type="binding site" evidence="9">
    <location>
        <position position="75"/>
    </location>
    <ligand>
        <name>substrate</name>
    </ligand>
</feature>
<dbReference type="EC" id="2.7.2.8" evidence="9"/>
<keyword evidence="2 9" id="KW-0055">Arginine biosynthesis</keyword>
<evidence type="ECO:0000256" key="4">
    <source>
        <dbReference type="ARBA" id="ARBA00022679"/>
    </source>
</evidence>
<evidence type="ECO:0000256" key="1">
    <source>
        <dbReference type="ARBA" id="ARBA00004828"/>
    </source>
</evidence>
<dbReference type="GO" id="GO:0042450">
    <property type="term" value="P:L-arginine biosynthetic process via ornithine"/>
    <property type="evidence" value="ECO:0007669"/>
    <property type="project" value="UniProtKB-UniRule"/>
</dbReference>
<feature type="site" description="Transition state stabilizer" evidence="9">
    <location>
        <position position="17"/>
    </location>
</feature>
<reference evidence="11 12" key="1">
    <citation type="submission" date="2019-10" db="EMBL/GenBank/DDBJ databases">
        <title>Vibrio sp. nov., isolated from Coralline algae surface.</title>
        <authorList>
            <person name="Geng Y."/>
            <person name="Zhang X."/>
        </authorList>
    </citation>
    <scope>NUCLEOTIDE SEQUENCE [LARGE SCALE GENOMIC DNA]</scope>
    <source>
        <strain evidence="11 12">SM1977</strain>
    </source>
</reference>
<evidence type="ECO:0000256" key="5">
    <source>
        <dbReference type="ARBA" id="ARBA00022741"/>
    </source>
</evidence>
<dbReference type="HAMAP" id="MF_00082">
    <property type="entry name" value="ArgB"/>
    <property type="match status" value="1"/>
</dbReference>
<feature type="binding site" evidence="9">
    <location>
        <begin position="53"/>
        <end position="54"/>
    </location>
    <ligand>
        <name>substrate</name>
    </ligand>
</feature>
<comment type="similarity">
    <text evidence="9">Belongs to the acetylglutamate kinase family. ArgB subfamily.</text>
</comment>
<keyword evidence="9" id="KW-0963">Cytoplasm</keyword>
<gene>
    <name evidence="9 11" type="primary">argB</name>
    <name evidence="11" type="ORF">GFB47_01060</name>
</gene>
<proteinExistence type="inferred from homology"/>